<dbReference type="KEGG" id="clec:106667233"/>
<organism evidence="2 3">
    <name type="scientific">Cimex lectularius</name>
    <name type="common">Bed bug</name>
    <name type="synonym">Acanthia lectularia</name>
    <dbReference type="NCBI Taxonomy" id="79782"/>
    <lineage>
        <taxon>Eukaryota</taxon>
        <taxon>Metazoa</taxon>
        <taxon>Ecdysozoa</taxon>
        <taxon>Arthropoda</taxon>
        <taxon>Hexapoda</taxon>
        <taxon>Insecta</taxon>
        <taxon>Pterygota</taxon>
        <taxon>Neoptera</taxon>
        <taxon>Paraneoptera</taxon>
        <taxon>Hemiptera</taxon>
        <taxon>Heteroptera</taxon>
        <taxon>Panheteroptera</taxon>
        <taxon>Cimicomorpha</taxon>
        <taxon>Cimicidae</taxon>
        <taxon>Cimex</taxon>
    </lineage>
</organism>
<evidence type="ECO:0000256" key="1">
    <source>
        <dbReference type="SAM" id="MobiDB-lite"/>
    </source>
</evidence>
<feature type="compositionally biased region" description="Polar residues" evidence="1">
    <location>
        <begin position="21"/>
        <end position="32"/>
    </location>
</feature>
<dbReference type="OMA" id="HSWHRER"/>
<feature type="region of interest" description="Disordered" evidence="1">
    <location>
        <begin position="1"/>
        <end position="74"/>
    </location>
</feature>
<dbReference type="RefSeq" id="XP_014250545.1">
    <property type="nucleotide sequence ID" value="XM_014395059.2"/>
</dbReference>
<feature type="compositionally biased region" description="Basic and acidic residues" evidence="1">
    <location>
        <begin position="131"/>
        <end position="163"/>
    </location>
</feature>
<feature type="compositionally biased region" description="Basic residues" evidence="1">
    <location>
        <begin position="164"/>
        <end position="181"/>
    </location>
</feature>
<feature type="compositionally biased region" description="Basic and acidic residues" evidence="1">
    <location>
        <begin position="99"/>
        <end position="109"/>
    </location>
</feature>
<protein>
    <submittedName>
        <fullName evidence="2">Uncharacterized protein</fullName>
    </submittedName>
</protein>
<dbReference type="EnsemblMetazoa" id="XM_014395059.2">
    <property type="protein sequence ID" value="XP_014250545.1"/>
    <property type="gene ID" value="LOC106667233"/>
</dbReference>
<dbReference type="AlphaFoldDB" id="A0A8I6THX8"/>
<dbReference type="GeneID" id="106667233"/>
<proteinExistence type="predicted"/>
<name>A0A8I6THX8_CIMLE</name>
<sequence>MSSTTSAAECSADQGKEKETAGTTVPDGNQETTESRKIVEKSANHKNEKEQNKQEKSEEPHASNARPKDKVYEGNSMKFELHVLKNISIYIDRKKELKTIKGDLDRSIKDPSTITPFRRPGEGSKPIFQRPELERVINKPLDDDLDREKKHDSYRSRSKESSHSRKRRSRSWSSDRRHRHREYLEERVRRKYRHADHSPSPTRDRYFSVDERKSDYRKSKIRRPGETRERRSRSRSSSKSGDRKRSNSRESSVESEKKRLVKSKETRHTDHHIMPEDNEYMSHEEMAMGPRMMHPMMMHPPYYRPQVMLPPAMFRPGPAFMPPFRPRFPRRFRPPKQP</sequence>
<feature type="compositionally biased region" description="Basic and acidic residues" evidence="1">
    <location>
        <begin position="240"/>
        <end position="282"/>
    </location>
</feature>
<evidence type="ECO:0000313" key="2">
    <source>
        <dbReference type="EnsemblMetazoa" id="XP_014250545.1"/>
    </source>
</evidence>
<dbReference type="OrthoDB" id="8194777at2759"/>
<feature type="compositionally biased region" description="Basic and acidic residues" evidence="1">
    <location>
        <begin position="33"/>
        <end position="72"/>
    </location>
</feature>
<reference evidence="2" key="1">
    <citation type="submission" date="2022-01" db="UniProtKB">
        <authorList>
            <consortium name="EnsemblMetazoa"/>
        </authorList>
    </citation>
    <scope>IDENTIFICATION</scope>
</reference>
<evidence type="ECO:0000313" key="3">
    <source>
        <dbReference type="Proteomes" id="UP000494040"/>
    </source>
</evidence>
<dbReference type="Proteomes" id="UP000494040">
    <property type="component" value="Unassembled WGS sequence"/>
</dbReference>
<keyword evidence="3" id="KW-1185">Reference proteome</keyword>
<feature type="region of interest" description="Disordered" evidence="1">
    <location>
        <begin position="99"/>
        <end position="282"/>
    </location>
</feature>
<accession>A0A8I6THX8</accession>
<feature type="compositionally biased region" description="Basic and acidic residues" evidence="1">
    <location>
        <begin position="202"/>
        <end position="229"/>
    </location>
</feature>